<protein>
    <submittedName>
        <fullName evidence="2">CGNR zinc finger domain-containing protein</fullName>
    </submittedName>
</protein>
<evidence type="ECO:0000259" key="1">
    <source>
        <dbReference type="Pfam" id="PF11706"/>
    </source>
</evidence>
<organism evidence="2 3">
    <name type="scientific">Actinomadura napierensis</name>
    <dbReference type="NCBI Taxonomy" id="267854"/>
    <lineage>
        <taxon>Bacteria</taxon>
        <taxon>Bacillati</taxon>
        <taxon>Actinomycetota</taxon>
        <taxon>Actinomycetes</taxon>
        <taxon>Streptosporangiales</taxon>
        <taxon>Thermomonosporaceae</taxon>
        <taxon>Actinomadura</taxon>
    </lineage>
</organism>
<evidence type="ECO:0000313" key="3">
    <source>
        <dbReference type="Proteomes" id="UP001501020"/>
    </source>
</evidence>
<sequence>MSDEPPALRLAGTIRAGRTGLTDRFATPEGLTAWVREQDLSPYLDTAAFTADEAVRVQVVELRQAVRALFARLVAPAPPSRADADALPPFDQALDLLNRAASPVLRQLRWQDEPHEQLAPTVDGTAARLTAALADAAIGFFSDPIAAQVRVCPAPRCVLYFVKRHPRQEWCSIACGNRARAARHYHQHH</sequence>
<dbReference type="Proteomes" id="UP001501020">
    <property type="component" value="Unassembled WGS sequence"/>
</dbReference>
<reference evidence="3" key="1">
    <citation type="journal article" date="2019" name="Int. J. Syst. Evol. Microbiol.">
        <title>The Global Catalogue of Microorganisms (GCM) 10K type strain sequencing project: providing services to taxonomists for standard genome sequencing and annotation.</title>
        <authorList>
            <consortium name="The Broad Institute Genomics Platform"/>
            <consortium name="The Broad Institute Genome Sequencing Center for Infectious Disease"/>
            <person name="Wu L."/>
            <person name="Ma J."/>
        </authorList>
    </citation>
    <scope>NUCLEOTIDE SEQUENCE [LARGE SCALE GENOMIC DNA]</scope>
    <source>
        <strain evidence="3">JCM 13850</strain>
    </source>
</reference>
<dbReference type="PANTHER" id="PTHR35525:SF3">
    <property type="entry name" value="BLL6575 PROTEIN"/>
    <property type="match status" value="1"/>
</dbReference>
<dbReference type="Pfam" id="PF11706">
    <property type="entry name" value="zf-CGNR"/>
    <property type="match status" value="1"/>
</dbReference>
<name>A0ABP5K3W2_9ACTN</name>
<dbReference type="Gene3D" id="1.10.3300.10">
    <property type="entry name" value="Jann2411-like domain"/>
    <property type="match status" value="1"/>
</dbReference>
<keyword evidence="3" id="KW-1185">Reference proteome</keyword>
<proteinExistence type="predicted"/>
<dbReference type="InterPro" id="IPR021005">
    <property type="entry name" value="Znf_CGNR"/>
</dbReference>
<gene>
    <name evidence="2" type="ORF">GCM10009727_15170</name>
</gene>
<feature type="domain" description="Zinc finger CGNR" evidence="1">
    <location>
        <begin position="149"/>
        <end position="187"/>
    </location>
</feature>
<dbReference type="PANTHER" id="PTHR35525">
    <property type="entry name" value="BLL6575 PROTEIN"/>
    <property type="match status" value="1"/>
</dbReference>
<dbReference type="InterPro" id="IPR023286">
    <property type="entry name" value="ABATE_dom_sf"/>
</dbReference>
<comment type="caution">
    <text evidence="2">The sequence shown here is derived from an EMBL/GenBank/DDBJ whole genome shotgun (WGS) entry which is preliminary data.</text>
</comment>
<dbReference type="RefSeq" id="WP_344262956.1">
    <property type="nucleotide sequence ID" value="NZ_BAAAMR010000009.1"/>
</dbReference>
<dbReference type="InterPro" id="IPR010852">
    <property type="entry name" value="ABATE"/>
</dbReference>
<evidence type="ECO:0000313" key="2">
    <source>
        <dbReference type="EMBL" id="GAA2126196.1"/>
    </source>
</evidence>
<dbReference type="Pfam" id="PF07336">
    <property type="entry name" value="ABATE"/>
    <property type="match status" value="1"/>
</dbReference>
<dbReference type="EMBL" id="BAAAMR010000009">
    <property type="protein sequence ID" value="GAA2126196.1"/>
    <property type="molecule type" value="Genomic_DNA"/>
</dbReference>
<dbReference type="SUPFAM" id="SSF160904">
    <property type="entry name" value="Jann2411-like"/>
    <property type="match status" value="1"/>
</dbReference>
<accession>A0ABP5K3W2</accession>